<evidence type="ECO:0000313" key="7">
    <source>
        <dbReference type="Proteomes" id="UP000612361"/>
    </source>
</evidence>
<dbReference type="InterPro" id="IPR036388">
    <property type="entry name" value="WH-like_DNA-bd_sf"/>
</dbReference>
<name>A0A923IAS7_9BURK</name>
<dbReference type="Pfam" id="PF03466">
    <property type="entry name" value="LysR_substrate"/>
    <property type="match status" value="1"/>
</dbReference>
<organism evidence="6 7">
    <name type="scientific">Undibacterium rugosum</name>
    <dbReference type="NCBI Taxonomy" id="2762291"/>
    <lineage>
        <taxon>Bacteria</taxon>
        <taxon>Pseudomonadati</taxon>
        <taxon>Pseudomonadota</taxon>
        <taxon>Betaproteobacteria</taxon>
        <taxon>Burkholderiales</taxon>
        <taxon>Oxalobacteraceae</taxon>
        <taxon>Undibacterium</taxon>
    </lineage>
</organism>
<sequence length="308" mass="33774">MNLTLEALQILDAIARKGSFAAAAAALDKVPSAITYSIRKLEEDLDVLLFDRRGHKAQLTEAGAELLQQGRHLLNAAQELENRVKRTASGWEAEFRIVLDGVIRFEDLIPLLQEFELQGCGTRLRISQEVLSGVWEAMVTGRADLAIGAAYEGPDAFRTQAEFQSRLLGNLDWVFAVAPSHPLASLPEPLMPETLQTYRAVVVGDTGLTLPSMSAGVLRGQDTLTVPSIQAKLAAQLAGLGCGHLPRRLAQPYLDQGSLVEKQTSAHRPAGNNRIVWRSANKGKALQWFLQKLSDPQVQSRLMDKHKE</sequence>
<evidence type="ECO:0000256" key="2">
    <source>
        <dbReference type="ARBA" id="ARBA00023015"/>
    </source>
</evidence>
<evidence type="ECO:0000259" key="5">
    <source>
        <dbReference type="PROSITE" id="PS50931"/>
    </source>
</evidence>
<evidence type="ECO:0000313" key="6">
    <source>
        <dbReference type="EMBL" id="MBC3935775.1"/>
    </source>
</evidence>
<dbReference type="PANTHER" id="PTHR30126">
    <property type="entry name" value="HTH-TYPE TRANSCRIPTIONAL REGULATOR"/>
    <property type="match status" value="1"/>
</dbReference>
<dbReference type="PROSITE" id="PS50931">
    <property type="entry name" value="HTH_LYSR"/>
    <property type="match status" value="1"/>
</dbReference>
<dbReference type="InterPro" id="IPR036390">
    <property type="entry name" value="WH_DNA-bd_sf"/>
</dbReference>
<reference evidence="6" key="1">
    <citation type="submission" date="2020-08" db="EMBL/GenBank/DDBJ databases">
        <title>Novel species isolated from subtropical streams in China.</title>
        <authorList>
            <person name="Lu H."/>
        </authorList>
    </citation>
    <scope>NUCLEOTIDE SEQUENCE</scope>
    <source>
        <strain evidence="6">CY7W</strain>
    </source>
</reference>
<comment type="similarity">
    <text evidence="1">Belongs to the LysR transcriptional regulatory family.</text>
</comment>
<gene>
    <name evidence="6" type="ORF">H8K47_10425</name>
</gene>
<dbReference type="Proteomes" id="UP000612361">
    <property type="component" value="Unassembled WGS sequence"/>
</dbReference>
<protein>
    <submittedName>
        <fullName evidence="6">LysR family transcriptional regulator</fullName>
    </submittedName>
</protein>
<keyword evidence="7" id="KW-1185">Reference proteome</keyword>
<comment type="caution">
    <text evidence="6">The sequence shown here is derived from an EMBL/GenBank/DDBJ whole genome shotgun (WGS) entry which is preliminary data.</text>
</comment>
<dbReference type="RefSeq" id="WP_186881334.1">
    <property type="nucleotide sequence ID" value="NZ_JACOGG010000009.1"/>
</dbReference>
<keyword evidence="4" id="KW-0804">Transcription</keyword>
<accession>A0A923IAS7</accession>
<dbReference type="GO" id="GO:0003700">
    <property type="term" value="F:DNA-binding transcription factor activity"/>
    <property type="evidence" value="ECO:0007669"/>
    <property type="project" value="InterPro"/>
</dbReference>
<dbReference type="SUPFAM" id="SSF53850">
    <property type="entry name" value="Periplasmic binding protein-like II"/>
    <property type="match status" value="1"/>
</dbReference>
<dbReference type="Gene3D" id="1.10.10.10">
    <property type="entry name" value="Winged helix-like DNA-binding domain superfamily/Winged helix DNA-binding domain"/>
    <property type="match status" value="1"/>
</dbReference>
<dbReference type="InterPro" id="IPR000847">
    <property type="entry name" value="LysR_HTH_N"/>
</dbReference>
<dbReference type="GO" id="GO:0000976">
    <property type="term" value="F:transcription cis-regulatory region binding"/>
    <property type="evidence" value="ECO:0007669"/>
    <property type="project" value="TreeGrafter"/>
</dbReference>
<feature type="domain" description="HTH lysR-type" evidence="5">
    <location>
        <begin position="3"/>
        <end position="60"/>
    </location>
</feature>
<dbReference type="EMBL" id="JACOGG010000009">
    <property type="protein sequence ID" value="MBC3935775.1"/>
    <property type="molecule type" value="Genomic_DNA"/>
</dbReference>
<proteinExistence type="inferred from homology"/>
<dbReference type="SUPFAM" id="SSF46785">
    <property type="entry name" value="Winged helix' DNA-binding domain"/>
    <property type="match status" value="1"/>
</dbReference>
<dbReference type="PANTHER" id="PTHR30126:SF4">
    <property type="entry name" value="LYSR FAMILY TRANSCRIPTIONAL REGULATOR"/>
    <property type="match status" value="1"/>
</dbReference>
<evidence type="ECO:0000256" key="4">
    <source>
        <dbReference type="ARBA" id="ARBA00023163"/>
    </source>
</evidence>
<dbReference type="Gene3D" id="3.40.190.290">
    <property type="match status" value="1"/>
</dbReference>
<evidence type="ECO:0000256" key="1">
    <source>
        <dbReference type="ARBA" id="ARBA00009437"/>
    </source>
</evidence>
<dbReference type="AlphaFoldDB" id="A0A923IAS7"/>
<evidence type="ECO:0000256" key="3">
    <source>
        <dbReference type="ARBA" id="ARBA00023125"/>
    </source>
</evidence>
<keyword evidence="2" id="KW-0805">Transcription regulation</keyword>
<dbReference type="Pfam" id="PF00126">
    <property type="entry name" value="HTH_1"/>
    <property type="match status" value="1"/>
</dbReference>
<dbReference type="InterPro" id="IPR005119">
    <property type="entry name" value="LysR_subst-bd"/>
</dbReference>
<keyword evidence="3" id="KW-0238">DNA-binding</keyword>